<evidence type="ECO:0000313" key="1">
    <source>
        <dbReference type="EMBL" id="VTR94095.1"/>
    </source>
</evidence>
<dbReference type="KEGG" id="gms:SOIL9_36190"/>
<sequence length="169" mass="19040">MPYHSTTSPLPKPYQIRMVHGSKDYDFWEGRLVYGICLWERPNSQREIQRLTGFDRNKHLPRLLAALQGLNLLDGLRAIPSSIFPICKTGEPAYTWVGVRAKGCPLSPFVNALYWTYWGLSQQQRAKTCPAGYAGLLGVSRSSVKSGFAALEKAGGIRPPEEVSQWWEE</sequence>
<dbReference type="Proteomes" id="UP000464178">
    <property type="component" value="Chromosome"/>
</dbReference>
<dbReference type="AlphaFoldDB" id="A0A6P2D157"/>
<proteinExistence type="predicted"/>
<reference evidence="1 2" key="1">
    <citation type="submission" date="2019-05" db="EMBL/GenBank/DDBJ databases">
        <authorList>
            <consortium name="Science for Life Laboratories"/>
        </authorList>
    </citation>
    <scope>NUCLEOTIDE SEQUENCE [LARGE SCALE GENOMIC DNA]</scope>
    <source>
        <strain evidence="1">Soil9</strain>
    </source>
</reference>
<keyword evidence="2" id="KW-1185">Reference proteome</keyword>
<protein>
    <submittedName>
        <fullName evidence="1">Uncharacterized protein</fullName>
    </submittedName>
</protein>
<evidence type="ECO:0000313" key="2">
    <source>
        <dbReference type="Proteomes" id="UP000464178"/>
    </source>
</evidence>
<name>A0A6P2D157_9BACT</name>
<gene>
    <name evidence="1" type="ORF">SOIL9_36190</name>
</gene>
<accession>A0A6P2D157</accession>
<organism evidence="1 2">
    <name type="scientific">Gemmata massiliana</name>
    <dbReference type="NCBI Taxonomy" id="1210884"/>
    <lineage>
        <taxon>Bacteria</taxon>
        <taxon>Pseudomonadati</taxon>
        <taxon>Planctomycetota</taxon>
        <taxon>Planctomycetia</taxon>
        <taxon>Gemmatales</taxon>
        <taxon>Gemmataceae</taxon>
        <taxon>Gemmata</taxon>
    </lineage>
</organism>
<dbReference type="EMBL" id="LR593886">
    <property type="protein sequence ID" value="VTR94095.1"/>
    <property type="molecule type" value="Genomic_DNA"/>
</dbReference>